<accession>A0A7I9UVZ8</accession>
<dbReference type="InterPro" id="IPR023393">
    <property type="entry name" value="START-like_dom_sf"/>
</dbReference>
<evidence type="ECO:0000313" key="1">
    <source>
        <dbReference type="EMBL" id="GED97006.1"/>
    </source>
</evidence>
<name>A0A7I9UVZ8_9ACTN</name>
<dbReference type="Pfam" id="PF10604">
    <property type="entry name" value="Polyketide_cyc2"/>
    <property type="match status" value="1"/>
</dbReference>
<dbReference type="SUPFAM" id="SSF55961">
    <property type="entry name" value="Bet v1-like"/>
    <property type="match status" value="1"/>
</dbReference>
<dbReference type="AlphaFoldDB" id="A0A7I9UVZ8"/>
<proteinExistence type="predicted"/>
<organism evidence="1 2">
    <name type="scientific">Gordonia crocea</name>
    <dbReference type="NCBI Taxonomy" id="589162"/>
    <lineage>
        <taxon>Bacteria</taxon>
        <taxon>Bacillati</taxon>
        <taxon>Actinomycetota</taxon>
        <taxon>Actinomycetes</taxon>
        <taxon>Mycobacteriales</taxon>
        <taxon>Gordoniaceae</taxon>
        <taxon>Gordonia</taxon>
    </lineage>
</organism>
<evidence type="ECO:0008006" key="3">
    <source>
        <dbReference type="Google" id="ProtNLM"/>
    </source>
</evidence>
<evidence type="ECO:0000313" key="2">
    <source>
        <dbReference type="Proteomes" id="UP000444980"/>
    </source>
</evidence>
<keyword evidence="2" id="KW-1185">Reference proteome</keyword>
<dbReference type="InterPro" id="IPR019587">
    <property type="entry name" value="Polyketide_cyclase/dehydratase"/>
</dbReference>
<dbReference type="RefSeq" id="WP_228460688.1">
    <property type="nucleotide sequence ID" value="NZ_BJOU01000001.1"/>
</dbReference>
<protein>
    <recommendedName>
        <fullName evidence="3">MxaD family protein</fullName>
    </recommendedName>
</protein>
<dbReference type="CDD" id="cd07821">
    <property type="entry name" value="PYR_PYL_RCAR_like"/>
    <property type="match status" value="1"/>
</dbReference>
<dbReference type="EMBL" id="BJOU01000001">
    <property type="protein sequence ID" value="GED97006.1"/>
    <property type="molecule type" value="Genomic_DNA"/>
</dbReference>
<dbReference type="Gene3D" id="3.30.530.20">
    <property type="match status" value="1"/>
</dbReference>
<sequence>MSSTHTTSKGKDMVAVTVEKVINAPRAVVYGVFADRESYGANLPINTRLVTPGTDARQGVGAVHFLGLGPAGIKEQITELVPDERLVYRVVGGVPVRSHVGTVEFADAPGGGTRVTYTMDSDPKVPVPAGVLKAGLKALTNQLITACDKAARAKAAG</sequence>
<comment type="caution">
    <text evidence="1">The sequence shown here is derived from an EMBL/GenBank/DDBJ whole genome shotgun (WGS) entry which is preliminary data.</text>
</comment>
<dbReference type="Proteomes" id="UP000444980">
    <property type="component" value="Unassembled WGS sequence"/>
</dbReference>
<reference evidence="2" key="1">
    <citation type="submission" date="2019-06" db="EMBL/GenBank/DDBJ databases">
        <title>Gordonia isolated from sludge of a wastewater treatment plant.</title>
        <authorList>
            <person name="Tamura T."/>
            <person name="Aoyama K."/>
            <person name="Kang Y."/>
            <person name="Saito S."/>
            <person name="Akiyama N."/>
            <person name="Yazawa K."/>
            <person name="Gonoi T."/>
            <person name="Mikami Y."/>
        </authorList>
    </citation>
    <scope>NUCLEOTIDE SEQUENCE [LARGE SCALE GENOMIC DNA]</scope>
    <source>
        <strain evidence="2">NBRC 107697</strain>
    </source>
</reference>
<gene>
    <name evidence="1" type="ORF">nbrc107697_10450</name>
</gene>